<evidence type="ECO:0000313" key="2">
    <source>
        <dbReference type="EMBL" id="EIM93205.1"/>
    </source>
</evidence>
<gene>
    <name evidence="1" type="ORF">C2L64_44020</name>
    <name evidence="2" type="ORF">WQE_50535</name>
</gene>
<accession>A0AAN1MQ84</accession>
<dbReference type="EMBL" id="AKAU01000319">
    <property type="protein sequence ID" value="EIM93205.1"/>
    <property type="molecule type" value="Genomic_DNA"/>
</dbReference>
<dbReference type="Proteomes" id="UP000236649">
    <property type="component" value="Chromosome 3"/>
</dbReference>
<evidence type="ECO:0000313" key="4">
    <source>
        <dbReference type="Proteomes" id="UP000236649"/>
    </source>
</evidence>
<sequence>MRFTMVSGLRDRSPSCARTSVTSVAVCAVTHIAALSAHLLAFNICDGEGQLNSFAAMPPIARRYNARECIHRALALICGAVSPILFGFA</sequence>
<dbReference type="Proteomes" id="UP000004980">
    <property type="component" value="Unassembled WGS sequence"/>
</dbReference>
<name>A0AAN1MQ84_9BURK</name>
<dbReference type="EMBL" id="CP026107">
    <property type="protein sequence ID" value="AUT75131.1"/>
    <property type="molecule type" value="Genomic_DNA"/>
</dbReference>
<protein>
    <submittedName>
        <fullName evidence="1">Uncharacterized protein</fullName>
    </submittedName>
</protein>
<evidence type="ECO:0000313" key="1">
    <source>
        <dbReference type="EMBL" id="AUT75131.1"/>
    </source>
</evidence>
<dbReference type="KEGG" id="phs:C2L64_44020"/>
<reference evidence="1 4" key="2">
    <citation type="submission" date="2018-01" db="EMBL/GenBank/DDBJ databases">
        <title>Species boundaries and ecological features among Paraburkholderia terrae DSMZ17804T, P. hospita DSMZ17164T and P. caribensis DSMZ13236T.</title>
        <authorList>
            <person name="Pratama A.A."/>
        </authorList>
    </citation>
    <scope>NUCLEOTIDE SEQUENCE [LARGE SCALE GENOMIC DNA]</scope>
    <source>
        <strain evidence="1 4">DSM 17164</strain>
    </source>
</reference>
<evidence type="ECO:0000313" key="3">
    <source>
        <dbReference type="Proteomes" id="UP000004980"/>
    </source>
</evidence>
<keyword evidence="3" id="KW-1185">Reference proteome</keyword>
<proteinExistence type="predicted"/>
<reference evidence="2 3" key="1">
    <citation type="journal article" date="2012" name="J. Bacteriol.">
        <title>Draft Genome Sequence of the Soil Bacterium Burkholderia terrae Strain BS001, Which Interacts with Fungal Surface Structures.</title>
        <authorList>
            <person name="Nazir R."/>
            <person name="Hansen M.A."/>
            <person name="Sorensen S."/>
            <person name="van Elsas J.D."/>
        </authorList>
    </citation>
    <scope>NUCLEOTIDE SEQUENCE [LARGE SCALE GENOMIC DNA]</scope>
    <source>
        <strain evidence="2 3">BS001</strain>
    </source>
</reference>
<organism evidence="1 4">
    <name type="scientific">Paraburkholderia hospita</name>
    <dbReference type="NCBI Taxonomy" id="169430"/>
    <lineage>
        <taxon>Bacteria</taxon>
        <taxon>Pseudomonadati</taxon>
        <taxon>Pseudomonadota</taxon>
        <taxon>Betaproteobacteria</taxon>
        <taxon>Burkholderiales</taxon>
        <taxon>Burkholderiaceae</taxon>
        <taxon>Paraburkholderia</taxon>
    </lineage>
</organism>
<dbReference type="AlphaFoldDB" id="A0AAN1MQ84"/>